<keyword evidence="11" id="KW-1185">Reference proteome</keyword>
<organism evidence="10 11">
    <name type="scientific">Amorphotheca resinae ATCC 22711</name>
    <dbReference type="NCBI Taxonomy" id="857342"/>
    <lineage>
        <taxon>Eukaryota</taxon>
        <taxon>Fungi</taxon>
        <taxon>Dikarya</taxon>
        <taxon>Ascomycota</taxon>
        <taxon>Pezizomycotina</taxon>
        <taxon>Leotiomycetes</taxon>
        <taxon>Helotiales</taxon>
        <taxon>Amorphothecaceae</taxon>
        <taxon>Amorphotheca</taxon>
    </lineage>
</organism>
<dbReference type="EMBL" id="KZ679018">
    <property type="protein sequence ID" value="PSS08677.1"/>
    <property type="molecule type" value="Genomic_DNA"/>
</dbReference>
<dbReference type="GO" id="GO:0005829">
    <property type="term" value="C:cytosol"/>
    <property type="evidence" value="ECO:0007669"/>
    <property type="project" value="TreeGrafter"/>
</dbReference>
<dbReference type="SUPFAM" id="SSF143870">
    <property type="entry name" value="PF0523-like"/>
    <property type="match status" value="1"/>
</dbReference>
<keyword evidence="6 8" id="KW-0539">Nucleus</keyword>
<dbReference type="InParanoid" id="A0A2T3AQZ1"/>
<proteinExistence type="inferred from homology"/>
<dbReference type="PANTHER" id="PTHR15840:SF10">
    <property type="entry name" value="EKC_KEOPS COMPLEX SUBUNIT TPRKB"/>
    <property type="match status" value="1"/>
</dbReference>
<comment type="subcellular location">
    <subcellularLocation>
        <location evidence="1">Nucleus</location>
    </subcellularLocation>
</comment>
<evidence type="ECO:0000256" key="8">
    <source>
        <dbReference type="RuleBase" id="RU004398"/>
    </source>
</evidence>
<dbReference type="RefSeq" id="XP_024717075.1">
    <property type="nucleotide sequence ID" value="XM_024863072.1"/>
</dbReference>
<dbReference type="STRING" id="857342.A0A2T3AQZ1"/>
<evidence type="ECO:0000256" key="5">
    <source>
        <dbReference type="ARBA" id="ARBA00022694"/>
    </source>
</evidence>
<dbReference type="GeneID" id="36571153"/>
<evidence type="ECO:0000313" key="11">
    <source>
        <dbReference type="Proteomes" id="UP000241818"/>
    </source>
</evidence>
<dbReference type="FunCoup" id="A0A2T3AQZ1">
    <property type="interactions" value="486"/>
</dbReference>
<protein>
    <recommendedName>
        <fullName evidence="4">EKC/KEOPS complex subunit CGI121</fullName>
    </recommendedName>
    <alternativeName>
        <fullName evidence="3">EKC/KEOPS complex subunit cgi121</fullName>
    </alternativeName>
</protein>
<comment type="function">
    <text evidence="7">Component of the EKC/KEOPS complex that is required for the formation of a threonylcarbamoyl group on adenosine at position 37 (t(6)A37) in tRNAs that read codons beginning with adenine. The complex is probably involved in the transfer of the threonylcarbamoyl moiety of threonylcarbamoyl-AMP (TC-AMP) to the N6 group of A37. CGI121 acts as an allosteric effector that regulates the t(6)A activity of the complex. The EKC/KEOPS complex also promotes both telomere uncapping and telomere elongation. The complex is required for efficient recruitment of transcriptional coactivators. CGI121 is not required for tRNA modification.</text>
</comment>
<dbReference type="Pfam" id="PF08617">
    <property type="entry name" value="CGI-121"/>
    <property type="match status" value="1"/>
</dbReference>
<evidence type="ECO:0000256" key="6">
    <source>
        <dbReference type="ARBA" id="ARBA00023242"/>
    </source>
</evidence>
<feature type="compositionally biased region" description="Gly residues" evidence="9">
    <location>
        <begin position="164"/>
        <end position="183"/>
    </location>
</feature>
<keyword evidence="5" id="KW-0819">tRNA processing</keyword>
<evidence type="ECO:0000256" key="3">
    <source>
        <dbReference type="ARBA" id="ARBA00015316"/>
    </source>
</evidence>
<dbReference type="Proteomes" id="UP000241818">
    <property type="component" value="Unassembled WGS sequence"/>
</dbReference>
<dbReference type="OrthoDB" id="329139at2759"/>
<dbReference type="GO" id="GO:0005634">
    <property type="term" value="C:nucleus"/>
    <property type="evidence" value="ECO:0007669"/>
    <property type="project" value="UniProtKB-SubCell"/>
</dbReference>
<feature type="region of interest" description="Disordered" evidence="9">
    <location>
        <begin position="163"/>
        <end position="184"/>
    </location>
</feature>
<reference evidence="10 11" key="1">
    <citation type="journal article" date="2018" name="New Phytol.">
        <title>Comparative genomics and transcriptomics depict ericoid mycorrhizal fungi as versatile saprotrophs and plant mutualists.</title>
        <authorList>
            <person name="Martino E."/>
            <person name="Morin E."/>
            <person name="Grelet G.A."/>
            <person name="Kuo A."/>
            <person name="Kohler A."/>
            <person name="Daghino S."/>
            <person name="Barry K.W."/>
            <person name="Cichocki N."/>
            <person name="Clum A."/>
            <person name="Dockter R.B."/>
            <person name="Hainaut M."/>
            <person name="Kuo R.C."/>
            <person name="LaButti K."/>
            <person name="Lindahl B.D."/>
            <person name="Lindquist E.A."/>
            <person name="Lipzen A."/>
            <person name="Khouja H.R."/>
            <person name="Magnuson J."/>
            <person name="Murat C."/>
            <person name="Ohm R.A."/>
            <person name="Singer S.W."/>
            <person name="Spatafora J.W."/>
            <person name="Wang M."/>
            <person name="Veneault-Fourrey C."/>
            <person name="Henrissat B."/>
            <person name="Grigoriev I.V."/>
            <person name="Martin F.M."/>
            <person name="Perotto S."/>
        </authorList>
    </citation>
    <scope>NUCLEOTIDE SEQUENCE [LARGE SCALE GENOMIC DNA]</scope>
    <source>
        <strain evidence="10 11">ATCC 22711</strain>
    </source>
</reference>
<dbReference type="PANTHER" id="PTHR15840">
    <property type="entry name" value="CGI-121 FAMILY MEMBER"/>
    <property type="match status" value="1"/>
</dbReference>
<evidence type="ECO:0000313" key="10">
    <source>
        <dbReference type="EMBL" id="PSS08677.1"/>
    </source>
</evidence>
<dbReference type="GO" id="GO:0002949">
    <property type="term" value="P:tRNA threonylcarbamoyladenosine modification"/>
    <property type="evidence" value="ECO:0007669"/>
    <property type="project" value="TreeGrafter"/>
</dbReference>
<dbReference type="AlphaFoldDB" id="A0A2T3AQZ1"/>
<evidence type="ECO:0000256" key="1">
    <source>
        <dbReference type="ARBA" id="ARBA00004123"/>
    </source>
</evidence>
<dbReference type="Gene3D" id="3.30.2380.10">
    <property type="entry name" value="CGI121/TPRKB"/>
    <property type="match status" value="1"/>
</dbReference>
<dbReference type="InterPro" id="IPR013926">
    <property type="entry name" value="CGI121/TPRKB"/>
</dbReference>
<gene>
    <name evidence="10" type="ORF">M430DRAFT_147537</name>
</gene>
<evidence type="ECO:0000256" key="4">
    <source>
        <dbReference type="ARBA" id="ARBA00016009"/>
    </source>
</evidence>
<dbReference type="GO" id="GO:0000408">
    <property type="term" value="C:EKC/KEOPS complex"/>
    <property type="evidence" value="ECO:0007669"/>
    <property type="project" value="TreeGrafter"/>
</dbReference>
<sequence length="208" mass="22444">MALESIALEHLPASHTVHTALFRNVKNASFLHQQLLAGNKDFEYALIDASVIMSRLHALAAAYRAVNDSLESRLRSRNVHSEIVFSLSPNNNIAESFRRFGITPQTTNLLAIKVSTPSSPATATEIQSHLSKEVDGEQVEFSDEVLQTMTDLARVKKIYKLNSTGGGNNGGKKGVNGTSGLGASGLEDERKELEILVLGSMALRGATN</sequence>
<evidence type="ECO:0000256" key="9">
    <source>
        <dbReference type="SAM" id="MobiDB-lite"/>
    </source>
</evidence>
<dbReference type="InterPro" id="IPR036504">
    <property type="entry name" value="CGI121/TPRKB_sf"/>
</dbReference>
<name>A0A2T3AQZ1_AMORE</name>
<evidence type="ECO:0000256" key="7">
    <source>
        <dbReference type="ARBA" id="ARBA00025043"/>
    </source>
</evidence>
<comment type="similarity">
    <text evidence="2 8">Belongs to the CGI121/TPRKB family.</text>
</comment>
<accession>A0A2T3AQZ1</accession>
<evidence type="ECO:0000256" key="2">
    <source>
        <dbReference type="ARBA" id="ARBA00005546"/>
    </source>
</evidence>